<feature type="region of interest" description="Disordered" evidence="1">
    <location>
        <begin position="149"/>
        <end position="172"/>
    </location>
</feature>
<evidence type="ECO:0000259" key="2">
    <source>
        <dbReference type="Pfam" id="PF07929"/>
    </source>
</evidence>
<feature type="compositionally biased region" description="Basic and acidic residues" evidence="1">
    <location>
        <begin position="157"/>
        <end position="172"/>
    </location>
</feature>
<protein>
    <submittedName>
        <fullName evidence="3">PRiA4b ORF-3-like protein</fullName>
    </submittedName>
</protein>
<proteinExistence type="predicted"/>
<organism evidence="3 4">
    <name type="scientific">Halobacillus dabanensis</name>
    <dbReference type="NCBI Taxonomy" id="240302"/>
    <lineage>
        <taxon>Bacteria</taxon>
        <taxon>Bacillati</taxon>
        <taxon>Bacillota</taxon>
        <taxon>Bacilli</taxon>
        <taxon>Bacillales</taxon>
        <taxon>Bacillaceae</taxon>
        <taxon>Halobacillus</taxon>
    </lineage>
</organism>
<dbReference type="InterPro" id="IPR012912">
    <property type="entry name" value="Plasmid_pRiA4b_Orf3-like"/>
</dbReference>
<accession>A0A1I3TYR6</accession>
<dbReference type="EMBL" id="FOSB01000004">
    <property type="protein sequence ID" value="SFJ74796.1"/>
    <property type="molecule type" value="Genomic_DNA"/>
</dbReference>
<evidence type="ECO:0000313" key="3">
    <source>
        <dbReference type="EMBL" id="SFJ74796.1"/>
    </source>
</evidence>
<dbReference type="Pfam" id="PF07929">
    <property type="entry name" value="PRiA4_ORF3"/>
    <property type="match status" value="1"/>
</dbReference>
<feature type="domain" description="Plasmid pRiA4b Orf3-like" evidence="2">
    <location>
        <begin position="2"/>
        <end position="141"/>
    </location>
</feature>
<dbReference type="AlphaFoldDB" id="A0A1I3TYR6"/>
<dbReference type="Gene3D" id="3.10.290.30">
    <property type="entry name" value="MM3350-like"/>
    <property type="match status" value="1"/>
</dbReference>
<dbReference type="PANTHER" id="PTHR41878">
    <property type="entry name" value="LEXA REPRESSOR-RELATED"/>
    <property type="match status" value="1"/>
</dbReference>
<keyword evidence="4" id="KW-1185">Reference proteome</keyword>
<dbReference type="Proteomes" id="UP000183557">
    <property type="component" value="Unassembled WGS sequence"/>
</dbReference>
<sequence length="193" mass="22653">MKIYQMKITLVGFEPAIWRRIEIRSDSTFADLHDAIQSVMEWEGSHLHTFRVKKPGKSKKMFDIKPEFPDSILEPVGDGYDDEEEQIGEWMLNPGDEAIYIYDLGDDWEHLIELEEVKEPQPLMAYPRCVKAVRVAPEEDSRMVVMQQIEEEGQWTPDREVPSEPLTRRLNDDLQQSLPLWRSKGEDDDPFKF</sequence>
<name>A0A1I3TYR6_HALDA</name>
<dbReference type="OrthoDB" id="9801392at2"/>
<dbReference type="SUPFAM" id="SSF159941">
    <property type="entry name" value="MM3350-like"/>
    <property type="match status" value="1"/>
</dbReference>
<reference evidence="4" key="1">
    <citation type="submission" date="2016-10" db="EMBL/GenBank/DDBJ databases">
        <authorList>
            <person name="Varghese N."/>
            <person name="Submissions S."/>
        </authorList>
    </citation>
    <scope>NUCLEOTIDE SEQUENCE [LARGE SCALE GENOMIC DNA]</scope>
    <source>
        <strain evidence="4">CGMCC 1.3704</strain>
    </source>
</reference>
<gene>
    <name evidence="3" type="ORF">SAMN04487936_10424</name>
</gene>
<evidence type="ECO:0000313" key="4">
    <source>
        <dbReference type="Proteomes" id="UP000183557"/>
    </source>
</evidence>
<dbReference type="RefSeq" id="WP_075036030.1">
    <property type="nucleotide sequence ID" value="NZ_FOSB01000004.1"/>
</dbReference>
<evidence type="ECO:0000256" key="1">
    <source>
        <dbReference type="SAM" id="MobiDB-lite"/>
    </source>
</evidence>
<dbReference type="InterPro" id="IPR024047">
    <property type="entry name" value="MM3350-like_sf"/>
</dbReference>
<dbReference type="PANTHER" id="PTHR41878:SF1">
    <property type="entry name" value="TNPR PROTEIN"/>
    <property type="match status" value="1"/>
</dbReference>